<feature type="transmembrane region" description="Helical" evidence="1">
    <location>
        <begin position="132"/>
        <end position="150"/>
    </location>
</feature>
<keyword evidence="1" id="KW-0472">Membrane</keyword>
<accession>A0A6J6AFD0</accession>
<gene>
    <name evidence="3" type="ORF">UFOPK2334_01292</name>
    <name evidence="4" type="ORF">UFOPK2870_01333</name>
    <name evidence="2" type="ORF">UFOPK4179_00331</name>
    <name evidence="5" type="ORF">UFOPK4293_00579</name>
</gene>
<evidence type="ECO:0000256" key="1">
    <source>
        <dbReference type="SAM" id="Phobius"/>
    </source>
</evidence>
<evidence type="ECO:0000313" key="3">
    <source>
        <dbReference type="EMBL" id="CAB4683020.1"/>
    </source>
</evidence>
<feature type="transmembrane region" description="Helical" evidence="1">
    <location>
        <begin position="321"/>
        <end position="342"/>
    </location>
</feature>
<evidence type="ECO:0000313" key="2">
    <source>
        <dbReference type="EMBL" id="CAB4367547.1"/>
    </source>
</evidence>
<keyword evidence="1" id="KW-0812">Transmembrane</keyword>
<evidence type="ECO:0000313" key="4">
    <source>
        <dbReference type="EMBL" id="CAB4771407.1"/>
    </source>
</evidence>
<organism evidence="2">
    <name type="scientific">freshwater metagenome</name>
    <dbReference type="NCBI Taxonomy" id="449393"/>
    <lineage>
        <taxon>unclassified sequences</taxon>
        <taxon>metagenomes</taxon>
        <taxon>ecological metagenomes</taxon>
    </lineage>
</organism>
<feature type="transmembrane region" description="Helical" evidence="1">
    <location>
        <begin position="81"/>
        <end position="100"/>
    </location>
</feature>
<feature type="transmembrane region" description="Helical" evidence="1">
    <location>
        <begin position="349"/>
        <end position="368"/>
    </location>
</feature>
<feature type="transmembrane region" description="Helical" evidence="1">
    <location>
        <begin position="181"/>
        <end position="204"/>
    </location>
</feature>
<dbReference type="InterPro" id="IPR018650">
    <property type="entry name" value="STSV1_Orf64"/>
</dbReference>
<dbReference type="EMBL" id="CAETWZ010000018">
    <property type="protein sequence ID" value="CAB4367547.1"/>
    <property type="molecule type" value="Genomic_DNA"/>
</dbReference>
<proteinExistence type="predicted"/>
<dbReference type="EMBL" id="CAEZZL010000150">
    <property type="protein sequence ID" value="CAB4771407.1"/>
    <property type="molecule type" value="Genomic_DNA"/>
</dbReference>
<name>A0A6J6AFD0_9ZZZZ</name>
<evidence type="ECO:0000313" key="5">
    <source>
        <dbReference type="EMBL" id="CAB5047791.1"/>
    </source>
</evidence>
<feature type="transmembrane region" description="Helical" evidence="1">
    <location>
        <begin position="284"/>
        <end position="306"/>
    </location>
</feature>
<feature type="transmembrane region" description="Helical" evidence="1">
    <location>
        <begin position="156"/>
        <end position="174"/>
    </location>
</feature>
<dbReference type="AlphaFoldDB" id="A0A6J6AFD0"/>
<feature type="transmembrane region" description="Helical" evidence="1">
    <location>
        <begin position="20"/>
        <end position="37"/>
    </location>
</feature>
<sequence>MSQDDVGAAVPTLRSRIMGISPWTILVIGLCVIHAVATTRLQWDIHRGLGTSSYDVGLYDQGVWLLSRFHAPFVTLMGRNLFGDHASLILIFVAPLYWIWPGTETLLALQSFVVAAGALPIFFFARRHLNSAVMGCLFAIVWLVNPAVNGTIFENYHPDSFLGLFVPVAIVAALSKRWGWYWVAVALCLLVKEDVLLVIVPLGALVAMRGDTRRGVLTVTAGITAALLGMFVLMKNLIGVPTRNGWRIPFGGITGFIKESVTNPTNVFRYLTSEGRVMYWWKMFAPFAMLSLLAPEVAMVSALVLVGNTVSNFWYQFHIEYHYSLVAVPALLIAVIVGLGRVGMGMRRILVAVVLVSSLWCASLWSYVPFRMDEYPHWGAQHPVALAANEMYGYVPKDAKISVLYSTAPHLAHRKEIYQFPNPFRIVMYGPDTSTEGQRSPLAEGIEYVLLPRNLDGQNLTDWNSVSADFHEYRANTYWQLFARNHP</sequence>
<keyword evidence="1" id="KW-1133">Transmembrane helix</keyword>
<dbReference type="EMBL" id="CAEZXA010000140">
    <property type="protein sequence ID" value="CAB4683020.1"/>
    <property type="molecule type" value="Genomic_DNA"/>
</dbReference>
<feature type="transmembrane region" description="Helical" evidence="1">
    <location>
        <begin position="106"/>
        <end position="125"/>
    </location>
</feature>
<dbReference type="Pfam" id="PF09852">
    <property type="entry name" value="DUF2079"/>
    <property type="match status" value="1"/>
</dbReference>
<feature type="transmembrane region" description="Helical" evidence="1">
    <location>
        <begin position="216"/>
        <end position="234"/>
    </location>
</feature>
<protein>
    <submittedName>
        <fullName evidence="2">Unannotated protein</fullName>
    </submittedName>
</protein>
<reference evidence="2" key="1">
    <citation type="submission" date="2020-05" db="EMBL/GenBank/DDBJ databases">
        <authorList>
            <person name="Chiriac C."/>
            <person name="Salcher M."/>
            <person name="Ghai R."/>
            <person name="Kavagutti S V."/>
        </authorList>
    </citation>
    <scope>NUCLEOTIDE SEQUENCE</scope>
</reference>
<dbReference type="EMBL" id="CAFBQH010000026">
    <property type="protein sequence ID" value="CAB5047791.1"/>
    <property type="molecule type" value="Genomic_DNA"/>
</dbReference>